<keyword evidence="2" id="KW-1185">Reference proteome</keyword>
<dbReference type="Proteomes" id="UP000325032">
    <property type="component" value="Chromosome"/>
</dbReference>
<dbReference type="GeneID" id="61770598"/>
<accession>A0A5C0WAN5</accession>
<evidence type="ECO:0000313" key="1">
    <source>
        <dbReference type="EMBL" id="QEK62011.1"/>
    </source>
</evidence>
<name>A0A5C0WAN5_BACIA</name>
<reference evidence="1 2" key="1">
    <citation type="journal article" date="2018" name="Plant Biotechnol. Rep.">
        <title>Diversity and antifungal activity of endophytic bacteria associated with Panax ginseng seedlings.</title>
        <authorList>
            <person name="Park J.M."/>
            <person name="Hong C.E."/>
            <person name="Jo S.H."/>
        </authorList>
    </citation>
    <scope>NUCLEOTIDE SEQUENCE [LARGE SCALE GENOMIC DNA]</scope>
    <source>
        <strain evidence="1 2">PgKB20</strain>
    </source>
</reference>
<evidence type="ECO:0008006" key="3">
    <source>
        <dbReference type="Google" id="ProtNLM"/>
    </source>
</evidence>
<protein>
    <recommendedName>
        <fullName evidence="3">BH0509 family protein</fullName>
    </recommendedName>
</protein>
<dbReference type="AlphaFoldDB" id="A0A5C0WAN5"/>
<gene>
    <name evidence="1" type="ORF">FX981_00175</name>
</gene>
<evidence type="ECO:0000313" key="2">
    <source>
        <dbReference type="Proteomes" id="UP000325032"/>
    </source>
</evidence>
<proteinExistence type="predicted"/>
<organism evidence="1 2">
    <name type="scientific">Bacillus safensis</name>
    <dbReference type="NCBI Taxonomy" id="561879"/>
    <lineage>
        <taxon>Bacteria</taxon>
        <taxon>Bacillati</taxon>
        <taxon>Bacillota</taxon>
        <taxon>Bacilli</taxon>
        <taxon>Bacillales</taxon>
        <taxon>Bacillaceae</taxon>
        <taxon>Bacillus</taxon>
    </lineage>
</organism>
<dbReference type="EMBL" id="CP043404">
    <property type="protein sequence ID" value="QEK62011.1"/>
    <property type="molecule type" value="Genomic_DNA"/>
</dbReference>
<sequence length="52" mass="6462">MNNEKERLTEDQRQFFIEWLCVASRGFSREYYENMDDQKLEKQYLLNVPQEV</sequence>
<dbReference type="RefSeq" id="WP_176544433.1">
    <property type="nucleotide sequence ID" value="NZ_CP043404.1"/>
</dbReference>